<organism evidence="8 9">
    <name type="scientific">Microbotryum silenes-dioicae</name>
    <dbReference type="NCBI Taxonomy" id="796604"/>
    <lineage>
        <taxon>Eukaryota</taxon>
        <taxon>Fungi</taxon>
        <taxon>Dikarya</taxon>
        <taxon>Basidiomycota</taxon>
        <taxon>Pucciniomycotina</taxon>
        <taxon>Microbotryomycetes</taxon>
        <taxon>Microbotryales</taxon>
        <taxon>Microbotryaceae</taxon>
        <taxon>Microbotryum</taxon>
    </lineage>
</organism>
<dbReference type="SMART" id="SM00385">
    <property type="entry name" value="CYCLIN"/>
    <property type="match status" value="2"/>
</dbReference>
<dbReference type="FunFam" id="1.10.472.10:FF:000001">
    <property type="entry name" value="G2/mitotic-specific cyclin"/>
    <property type="match status" value="1"/>
</dbReference>
<keyword evidence="1" id="KW-0132">Cell division</keyword>
<dbReference type="SMART" id="SM01332">
    <property type="entry name" value="Cyclin_C"/>
    <property type="match status" value="1"/>
</dbReference>
<feature type="region of interest" description="Disordered" evidence="5">
    <location>
        <begin position="230"/>
        <end position="252"/>
    </location>
</feature>
<comment type="similarity">
    <text evidence="4">Belongs to the cyclin family.</text>
</comment>
<dbReference type="InterPro" id="IPR013763">
    <property type="entry name" value="Cyclin-like_dom"/>
</dbReference>
<keyword evidence="9" id="KW-1185">Reference proteome</keyword>
<feature type="compositionally biased region" description="Polar residues" evidence="5">
    <location>
        <begin position="135"/>
        <end position="153"/>
    </location>
</feature>
<feature type="compositionally biased region" description="Low complexity" evidence="5">
    <location>
        <begin position="121"/>
        <end position="134"/>
    </location>
</feature>
<evidence type="ECO:0000313" key="9">
    <source>
        <dbReference type="Proteomes" id="UP000249464"/>
    </source>
</evidence>
<dbReference type="EMBL" id="FQNC01000049">
    <property type="protein sequence ID" value="SGY81391.1"/>
    <property type="molecule type" value="Genomic_DNA"/>
</dbReference>
<dbReference type="Proteomes" id="UP000249464">
    <property type="component" value="Unassembled WGS sequence"/>
</dbReference>
<proteinExistence type="inferred from homology"/>
<sequence length="601" mass="66054">MTSQPPQTKPLNKPRRAVRVAVSGFGDENAASSLAAAQAPRLAGKSSTTSLRVAGAAVGTAKSVLGATNGHGPGKASSNSTVGQPRRALGDVSNATGAASRANADRTSKDSLSLGVAGKPTTVGGTSRTRTSSVPLSQQAQTVPQPPSSTGTGLSRLRIGSGNVAVGGPSKARRVPSAVPAEPPVVGLKAPGGALRGAEWNGAWGAEGSNHHASGSNGASFGLGIETNGHSFPSMMSSPSMSNSLKQGHHLDLEDEDEETEALIDHENGGLYHDNLEIDEEEYDQEGEDEDEVMDPEDWVRNVDQEDEIESEKVLDLIRREFDEQVDFWDTTMVAEYSDEIFAYMSELEETCMPNPRYMDHQSEIEWPMRTTLIDWLLQVHMRYHMLPETLWIAINIIDRFLSNRVVSLVKFQLVGVTAMFIAAKYEEILAPSVEEFVFMTESGYTRDEILKGERIILQSLEFNISPYCSPYSWVRRISKADDYDLQTRTLSKFLMEVTLLDHRFLRAKPSMIAAIGMYLARRMLGGDWNESFIYYSSYTEPQLFVPTGFLLESIVATDFDHKFVYKKYANKKFLKASIFARNWAKANALQEFNVEVPGSA</sequence>
<dbReference type="GO" id="GO:0051301">
    <property type="term" value="P:cell division"/>
    <property type="evidence" value="ECO:0007669"/>
    <property type="project" value="UniProtKB-KW"/>
</dbReference>
<evidence type="ECO:0000259" key="7">
    <source>
        <dbReference type="SMART" id="SM01332"/>
    </source>
</evidence>
<feature type="compositionally biased region" description="Low complexity" evidence="5">
    <location>
        <begin position="231"/>
        <end position="244"/>
    </location>
</feature>
<dbReference type="PIRSF" id="PIRSF001771">
    <property type="entry name" value="Cyclin_A_B_D_E"/>
    <property type="match status" value="1"/>
</dbReference>
<evidence type="ECO:0000256" key="1">
    <source>
        <dbReference type="ARBA" id="ARBA00022618"/>
    </source>
</evidence>
<name>A0A2X0P8M0_9BASI</name>
<keyword evidence="3" id="KW-0131">Cell cycle</keyword>
<feature type="region of interest" description="Disordered" evidence="5">
    <location>
        <begin position="64"/>
        <end position="158"/>
    </location>
</feature>
<feature type="domain" description="Cyclin-like" evidence="6">
    <location>
        <begin position="375"/>
        <end position="459"/>
    </location>
</feature>
<dbReference type="Gene3D" id="1.10.472.10">
    <property type="entry name" value="Cyclin-like"/>
    <property type="match status" value="2"/>
</dbReference>
<dbReference type="InterPro" id="IPR004367">
    <property type="entry name" value="Cyclin_C-dom"/>
</dbReference>
<dbReference type="Pfam" id="PF02984">
    <property type="entry name" value="Cyclin_C"/>
    <property type="match status" value="1"/>
</dbReference>
<dbReference type="Pfam" id="PF00134">
    <property type="entry name" value="Cyclin_N"/>
    <property type="match status" value="1"/>
</dbReference>
<dbReference type="CDD" id="cd20512">
    <property type="entry name" value="CYCLIN_CLBs_yeast_rpt2"/>
    <property type="match status" value="1"/>
</dbReference>
<protein>
    <submittedName>
        <fullName evidence="8">BQ5605_C009g05495 protein</fullName>
    </submittedName>
</protein>
<evidence type="ECO:0000313" key="8">
    <source>
        <dbReference type="EMBL" id="SGY81391.1"/>
    </source>
</evidence>
<dbReference type="InterPro" id="IPR046965">
    <property type="entry name" value="Cyclin_A/B-like"/>
</dbReference>
<dbReference type="STRING" id="796604.A0A2X0P8M0"/>
<dbReference type="GO" id="GO:0016538">
    <property type="term" value="F:cyclin-dependent protein serine/threonine kinase regulator activity"/>
    <property type="evidence" value="ECO:0007669"/>
    <property type="project" value="InterPro"/>
</dbReference>
<dbReference type="PANTHER" id="PTHR10177">
    <property type="entry name" value="CYCLINS"/>
    <property type="match status" value="1"/>
</dbReference>
<keyword evidence="2 4" id="KW-0195">Cyclin</keyword>
<evidence type="ECO:0000256" key="5">
    <source>
        <dbReference type="SAM" id="MobiDB-lite"/>
    </source>
</evidence>
<dbReference type="InterPro" id="IPR036915">
    <property type="entry name" value="Cyclin-like_sf"/>
</dbReference>
<feature type="domain" description="Cyclin C-terminal" evidence="7">
    <location>
        <begin position="469"/>
        <end position="583"/>
    </location>
</feature>
<evidence type="ECO:0000256" key="2">
    <source>
        <dbReference type="ARBA" id="ARBA00023127"/>
    </source>
</evidence>
<dbReference type="InterPro" id="IPR039361">
    <property type="entry name" value="Cyclin"/>
</dbReference>
<reference evidence="8 9" key="1">
    <citation type="submission" date="2016-11" db="EMBL/GenBank/DDBJ databases">
        <authorList>
            <person name="Jaros S."/>
            <person name="Januszkiewicz K."/>
            <person name="Wedrychowicz H."/>
        </authorList>
    </citation>
    <scope>NUCLEOTIDE SEQUENCE [LARGE SCALE GENOMIC DNA]</scope>
</reference>
<dbReference type="PROSITE" id="PS00292">
    <property type="entry name" value="CYCLINS"/>
    <property type="match status" value="1"/>
</dbReference>
<dbReference type="AlphaFoldDB" id="A0A2X0P8M0"/>
<evidence type="ECO:0000259" key="6">
    <source>
        <dbReference type="SMART" id="SM00385"/>
    </source>
</evidence>
<dbReference type="CDD" id="cd20568">
    <property type="entry name" value="CYCLIN_CLBs_yeast_rpt1"/>
    <property type="match status" value="1"/>
</dbReference>
<evidence type="ECO:0000256" key="3">
    <source>
        <dbReference type="ARBA" id="ARBA00023306"/>
    </source>
</evidence>
<accession>A0A2X0P8M0</accession>
<feature type="domain" description="Cyclin-like" evidence="6">
    <location>
        <begin position="473"/>
        <end position="553"/>
    </location>
</feature>
<dbReference type="GO" id="GO:0044772">
    <property type="term" value="P:mitotic cell cycle phase transition"/>
    <property type="evidence" value="ECO:0007669"/>
    <property type="project" value="InterPro"/>
</dbReference>
<gene>
    <name evidence="8" type="primary">BQ5605_C009g05495</name>
    <name evidence="8" type="ORF">BQ5605_C009G05495</name>
</gene>
<dbReference type="InterPro" id="IPR048258">
    <property type="entry name" value="Cyclins_cyclin-box"/>
</dbReference>
<evidence type="ECO:0000256" key="4">
    <source>
        <dbReference type="RuleBase" id="RU000383"/>
    </source>
</evidence>
<dbReference type="SUPFAM" id="SSF47954">
    <property type="entry name" value="Cyclin-like"/>
    <property type="match status" value="2"/>
</dbReference>
<dbReference type="InterPro" id="IPR006671">
    <property type="entry name" value="Cyclin_N"/>
</dbReference>